<dbReference type="GO" id="GO:0016925">
    <property type="term" value="P:protein sumoylation"/>
    <property type="evidence" value="ECO:0007669"/>
    <property type="project" value="UniProtKB-UniPathway"/>
</dbReference>
<comment type="caution">
    <text evidence="13">The sequence shown here is derived from an EMBL/GenBank/DDBJ whole genome shotgun (WGS) entry which is preliminary data.</text>
</comment>
<reference evidence="13 14" key="1">
    <citation type="submission" date="2015-05" db="EMBL/GenBank/DDBJ databases">
        <title>Distinctive expansion of gene families associated with plant cell wall degradation and secondary metabolism in the genomes of grapevine trunk pathogens.</title>
        <authorList>
            <person name="Lawrence D.P."/>
            <person name="Travadon R."/>
            <person name="Rolshausen P.E."/>
            <person name="Baumgartner K."/>
        </authorList>
    </citation>
    <scope>NUCLEOTIDE SEQUENCE [LARGE SCALE GENOMIC DNA]</scope>
    <source>
        <strain evidence="13">UCRPC4</strain>
    </source>
</reference>
<dbReference type="CDD" id="cd16651">
    <property type="entry name" value="SPL-RING_NSE2"/>
    <property type="match status" value="1"/>
</dbReference>
<sequence>MPSLSSRSRPSATPLRERRPDQNPEAFEYESPVAPLNEEAQQALDALLQAHSTRRLMDHVENLTKIVTDVAGQVNDAGSDAKENYAKKRARIEANGEEPNEDDLRQLETLTGRIDGLTQRLDKTMREIVDSNIFVSALPGIVDEVKNGAAGTSTQLTTTTFAQSQRRTRARVIEDEEDEIDSELGEVGHADIDGMGTQPTAPSPDSAPSAVFKKAVTAQNDVWNSKTLTSRYSTADQYVGFYKTVHDAKNPGDNAPPLPHASTWFLAEEDPESSVLEDPQGEDEDLEVMAERISGRCPITTEYFRNPVTSTKCGHSFEHYAILQMMKPPAPSRSQRSQTQSLVKTTPCPVCDVPLTANDLRADPALLRKAKRLEAAEIKAREENSDDEDDDAPRGTQQRAHRIGSSPAGTARSRVQQVKQERISKTPRASSTISDAVHTIPDTQVTRGSDMTEDTSNEEDVED</sequence>
<dbReference type="InterPro" id="IPR013083">
    <property type="entry name" value="Znf_RING/FYVE/PHD"/>
</dbReference>
<dbReference type="PANTHER" id="PTHR21330:SF1">
    <property type="entry name" value="E3 SUMO-PROTEIN LIGASE NSE2"/>
    <property type="match status" value="1"/>
</dbReference>
<keyword evidence="6 10" id="KW-0863">Zinc-finger</keyword>
<dbReference type="SUPFAM" id="SSF57850">
    <property type="entry name" value="RING/U-box"/>
    <property type="match status" value="1"/>
</dbReference>
<evidence type="ECO:0000256" key="11">
    <source>
        <dbReference type="SAM" id="MobiDB-lite"/>
    </source>
</evidence>
<feature type="compositionally biased region" description="Polar residues" evidence="11">
    <location>
        <begin position="1"/>
        <end position="11"/>
    </location>
</feature>
<dbReference type="GO" id="GO:0008270">
    <property type="term" value="F:zinc ion binding"/>
    <property type="evidence" value="ECO:0007669"/>
    <property type="project" value="UniProtKB-KW"/>
</dbReference>
<name>A0A0G2G9Y1_PHACM</name>
<evidence type="ECO:0000256" key="3">
    <source>
        <dbReference type="ARBA" id="ARBA00008212"/>
    </source>
</evidence>
<dbReference type="Gene3D" id="3.30.40.10">
    <property type="entry name" value="Zinc/RING finger domain, C3HC4 (zinc finger)"/>
    <property type="match status" value="1"/>
</dbReference>
<dbReference type="InterPro" id="IPR004181">
    <property type="entry name" value="Znf_MIZ"/>
</dbReference>
<evidence type="ECO:0000256" key="5">
    <source>
        <dbReference type="ARBA" id="ARBA00022723"/>
    </source>
</evidence>
<dbReference type="PANTHER" id="PTHR21330">
    <property type="entry name" value="E3 SUMO-PROTEIN LIGASE NSE2"/>
    <property type="match status" value="1"/>
</dbReference>
<dbReference type="InterPro" id="IPR026846">
    <property type="entry name" value="Nse2(Mms21)"/>
</dbReference>
<proteinExistence type="inferred from homology"/>
<evidence type="ECO:0000256" key="1">
    <source>
        <dbReference type="ARBA" id="ARBA00004123"/>
    </source>
</evidence>
<accession>A0A0G2G9Y1</accession>
<comment type="similarity">
    <text evidence="3">Belongs to the NSE2 family.</text>
</comment>
<evidence type="ECO:0000256" key="2">
    <source>
        <dbReference type="ARBA" id="ARBA00004718"/>
    </source>
</evidence>
<dbReference type="GO" id="GO:0030915">
    <property type="term" value="C:Smc5-Smc6 complex"/>
    <property type="evidence" value="ECO:0007669"/>
    <property type="project" value="InterPro"/>
</dbReference>
<dbReference type="GO" id="GO:0061665">
    <property type="term" value="F:SUMO ligase activity"/>
    <property type="evidence" value="ECO:0007669"/>
    <property type="project" value="TreeGrafter"/>
</dbReference>
<evidence type="ECO:0000256" key="9">
    <source>
        <dbReference type="ARBA" id="ARBA00023242"/>
    </source>
</evidence>
<keyword evidence="4" id="KW-0808">Transferase</keyword>
<evidence type="ECO:0000313" key="13">
    <source>
        <dbReference type="EMBL" id="KKY20473.1"/>
    </source>
</evidence>
<evidence type="ECO:0000256" key="4">
    <source>
        <dbReference type="ARBA" id="ARBA00022679"/>
    </source>
</evidence>
<dbReference type="GO" id="GO:0005634">
    <property type="term" value="C:nucleus"/>
    <property type="evidence" value="ECO:0007669"/>
    <property type="project" value="UniProtKB-SubCell"/>
</dbReference>
<keyword evidence="9" id="KW-0539">Nucleus</keyword>
<dbReference type="GO" id="GO:0000724">
    <property type="term" value="P:double-strand break repair via homologous recombination"/>
    <property type="evidence" value="ECO:0007669"/>
    <property type="project" value="InterPro"/>
</dbReference>
<dbReference type="PROSITE" id="PS51044">
    <property type="entry name" value="ZF_SP_RING"/>
    <property type="match status" value="1"/>
</dbReference>
<dbReference type="UniPathway" id="UPA00886"/>
<keyword evidence="14" id="KW-1185">Reference proteome</keyword>
<feature type="region of interest" description="Disordered" evidence="11">
    <location>
        <begin position="379"/>
        <end position="463"/>
    </location>
</feature>
<dbReference type="OrthoDB" id="756301at2759"/>
<comment type="subcellular location">
    <subcellularLocation>
        <location evidence="1">Nucleus</location>
    </subcellularLocation>
</comment>
<evidence type="ECO:0000259" key="12">
    <source>
        <dbReference type="PROSITE" id="PS51044"/>
    </source>
</evidence>
<keyword evidence="5" id="KW-0479">Metal-binding</keyword>
<evidence type="ECO:0000256" key="7">
    <source>
        <dbReference type="ARBA" id="ARBA00022786"/>
    </source>
</evidence>
<evidence type="ECO:0000313" key="14">
    <source>
        <dbReference type="Proteomes" id="UP000053317"/>
    </source>
</evidence>
<evidence type="ECO:0000256" key="6">
    <source>
        <dbReference type="ARBA" id="ARBA00022771"/>
    </source>
</evidence>
<feature type="domain" description="SP-RING-type" evidence="12">
    <location>
        <begin position="282"/>
        <end position="375"/>
    </location>
</feature>
<comment type="pathway">
    <text evidence="2">Protein modification; protein sumoylation.</text>
</comment>
<keyword evidence="8" id="KW-0862">Zinc</keyword>
<evidence type="ECO:0000256" key="10">
    <source>
        <dbReference type="PROSITE-ProRule" id="PRU00452"/>
    </source>
</evidence>
<organism evidence="13 14">
    <name type="scientific">Phaeomoniella chlamydospora</name>
    <name type="common">Phaeoacremonium chlamydosporum</name>
    <dbReference type="NCBI Taxonomy" id="158046"/>
    <lineage>
        <taxon>Eukaryota</taxon>
        <taxon>Fungi</taxon>
        <taxon>Dikarya</taxon>
        <taxon>Ascomycota</taxon>
        <taxon>Pezizomycotina</taxon>
        <taxon>Eurotiomycetes</taxon>
        <taxon>Chaetothyriomycetidae</taxon>
        <taxon>Phaeomoniellales</taxon>
        <taxon>Phaeomoniellaceae</taxon>
        <taxon>Phaeomoniella</taxon>
    </lineage>
</organism>
<dbReference type="Pfam" id="PF11789">
    <property type="entry name" value="zf-Nse"/>
    <property type="match status" value="1"/>
</dbReference>
<reference evidence="13 14" key="2">
    <citation type="submission" date="2015-05" db="EMBL/GenBank/DDBJ databases">
        <authorList>
            <person name="Morales-Cruz A."/>
            <person name="Amrine K.C."/>
            <person name="Cantu D."/>
        </authorList>
    </citation>
    <scope>NUCLEOTIDE SEQUENCE [LARGE SCALE GENOMIC DNA]</scope>
    <source>
        <strain evidence="13">UCRPC4</strain>
    </source>
</reference>
<evidence type="ECO:0000256" key="8">
    <source>
        <dbReference type="ARBA" id="ARBA00022833"/>
    </source>
</evidence>
<keyword evidence="7" id="KW-0833">Ubl conjugation pathway</keyword>
<feature type="compositionally biased region" description="Acidic residues" evidence="11">
    <location>
        <begin position="451"/>
        <end position="463"/>
    </location>
</feature>
<feature type="region of interest" description="Disordered" evidence="11">
    <location>
        <begin position="1"/>
        <end position="24"/>
    </location>
</feature>
<dbReference type="EMBL" id="LCWF01000096">
    <property type="protein sequence ID" value="KKY20473.1"/>
    <property type="molecule type" value="Genomic_DNA"/>
</dbReference>
<dbReference type="Proteomes" id="UP000053317">
    <property type="component" value="Unassembled WGS sequence"/>
</dbReference>
<gene>
    <name evidence="13" type="ORF">UCRPC4_g04175</name>
</gene>
<dbReference type="AlphaFoldDB" id="A0A0G2G9Y1"/>
<protein>
    <submittedName>
        <fullName evidence="13">Putative chromosomal organization and dna repair protein</fullName>
    </submittedName>
</protein>